<comment type="similarity">
    <text evidence="9">Belongs to the NDUFAF3 family.</text>
</comment>
<dbReference type="PANTHER" id="PTHR21192:SF2">
    <property type="entry name" value="NADH DEHYDROGENASE [UBIQUINONE] 1 ALPHA SUBCOMPLEX ASSEMBLY FACTOR 3"/>
    <property type="match status" value="1"/>
</dbReference>
<feature type="compositionally biased region" description="Polar residues" evidence="10">
    <location>
        <begin position="120"/>
        <end position="129"/>
    </location>
</feature>
<dbReference type="Pfam" id="PF04430">
    <property type="entry name" value="DUF498"/>
    <property type="match status" value="1"/>
</dbReference>
<reference evidence="11" key="2">
    <citation type="submission" date="2025-08" db="UniProtKB">
        <authorList>
            <consortium name="Ensembl"/>
        </authorList>
    </citation>
    <scope>IDENTIFICATION</scope>
</reference>
<evidence type="ECO:0000313" key="12">
    <source>
        <dbReference type="Proteomes" id="UP000472266"/>
    </source>
</evidence>
<dbReference type="FunFam" id="3.40.1230.10:FF:000002">
    <property type="entry name" value="NADH dehydrogenase [ubiquinone] 1 alpha subcomplex assembly factor 3"/>
    <property type="match status" value="1"/>
</dbReference>
<feature type="compositionally biased region" description="Low complexity" evidence="10">
    <location>
        <begin position="151"/>
        <end position="166"/>
    </location>
</feature>
<comment type="function">
    <text evidence="1">Essential factor for the assembly of mitochondrial NADH:ubiquinone oxidoreductase complex (complex I).</text>
</comment>
<dbReference type="PANTHER" id="PTHR21192">
    <property type="entry name" value="NUCLEAR PROTEIN E3-3"/>
    <property type="match status" value="1"/>
</dbReference>
<evidence type="ECO:0000256" key="10">
    <source>
        <dbReference type="SAM" id="MobiDB-lite"/>
    </source>
</evidence>
<dbReference type="InParanoid" id="A0A672UVU3"/>
<dbReference type="GO" id="GO:0005634">
    <property type="term" value="C:nucleus"/>
    <property type="evidence" value="ECO:0007669"/>
    <property type="project" value="UniProtKB-SubCell"/>
</dbReference>
<evidence type="ECO:0000313" key="11">
    <source>
        <dbReference type="Ensembl" id="ENSSHBP00005019073.1"/>
    </source>
</evidence>
<keyword evidence="7" id="KW-0472">Membrane</keyword>
<evidence type="ECO:0000256" key="3">
    <source>
        <dbReference type="ARBA" id="ARBA00004273"/>
    </source>
</evidence>
<organism evidence="11 12">
    <name type="scientific">Strigops habroptila</name>
    <name type="common">Kakapo</name>
    <dbReference type="NCBI Taxonomy" id="2489341"/>
    <lineage>
        <taxon>Eukaryota</taxon>
        <taxon>Metazoa</taxon>
        <taxon>Chordata</taxon>
        <taxon>Craniata</taxon>
        <taxon>Vertebrata</taxon>
        <taxon>Euteleostomi</taxon>
        <taxon>Archelosauria</taxon>
        <taxon>Archosauria</taxon>
        <taxon>Dinosauria</taxon>
        <taxon>Saurischia</taxon>
        <taxon>Theropoda</taxon>
        <taxon>Coelurosauria</taxon>
        <taxon>Aves</taxon>
        <taxon>Neognathae</taxon>
        <taxon>Neoaves</taxon>
        <taxon>Telluraves</taxon>
        <taxon>Australaves</taxon>
        <taxon>Psittaciformes</taxon>
        <taxon>Psittacidae</taxon>
        <taxon>Strigops</taxon>
    </lineage>
</organism>
<gene>
    <name evidence="11" type="primary">NDUFAF3</name>
</gene>
<dbReference type="GO" id="GO:0032981">
    <property type="term" value="P:mitochondrial respiratory chain complex I assembly"/>
    <property type="evidence" value="ECO:0007669"/>
    <property type="project" value="InterPro"/>
</dbReference>
<dbReference type="GeneTree" id="ENSGT00390000018312"/>
<feature type="region of interest" description="Disordered" evidence="10">
    <location>
        <begin position="106"/>
        <end position="179"/>
    </location>
</feature>
<dbReference type="SUPFAM" id="SSF64076">
    <property type="entry name" value="MTH938-like"/>
    <property type="match status" value="1"/>
</dbReference>
<dbReference type="InterPro" id="IPR036748">
    <property type="entry name" value="MTH938-like_sf"/>
</dbReference>
<proteinExistence type="inferred from homology"/>
<protein>
    <recommendedName>
        <fullName evidence="4">NADH dehydrogenase [ubiquinone] 1 alpha subcomplex assembly factor 3</fullName>
    </recommendedName>
</protein>
<dbReference type="InterPro" id="IPR007523">
    <property type="entry name" value="NDUFAF3/AAMDC"/>
</dbReference>
<keyword evidence="12" id="KW-1185">Reference proteome</keyword>
<dbReference type="GO" id="GO:0005743">
    <property type="term" value="C:mitochondrial inner membrane"/>
    <property type="evidence" value="ECO:0007669"/>
    <property type="project" value="UniProtKB-SubCell"/>
</dbReference>
<evidence type="ECO:0000256" key="8">
    <source>
        <dbReference type="ARBA" id="ARBA00023242"/>
    </source>
</evidence>
<reference evidence="11" key="3">
    <citation type="submission" date="2025-09" db="UniProtKB">
        <authorList>
            <consortium name="Ensembl"/>
        </authorList>
    </citation>
    <scope>IDENTIFICATION</scope>
</reference>
<comment type="subcellular location">
    <subcellularLocation>
        <location evidence="3">Mitochondrion inner membrane</location>
    </subcellularLocation>
    <subcellularLocation>
        <location evidence="2">Nucleus</location>
    </subcellularLocation>
</comment>
<name>A0A672UVU3_STRHB</name>
<evidence type="ECO:0000256" key="7">
    <source>
        <dbReference type="ARBA" id="ARBA00023136"/>
    </source>
</evidence>
<evidence type="ECO:0000256" key="9">
    <source>
        <dbReference type="ARBA" id="ARBA00049984"/>
    </source>
</evidence>
<keyword evidence="6" id="KW-0496">Mitochondrion</keyword>
<keyword evidence="8" id="KW-0539">Nucleus</keyword>
<dbReference type="Gene3D" id="3.40.1230.10">
    <property type="entry name" value="MTH938-like"/>
    <property type="match status" value="1"/>
</dbReference>
<evidence type="ECO:0000256" key="5">
    <source>
        <dbReference type="ARBA" id="ARBA00022792"/>
    </source>
</evidence>
<dbReference type="Proteomes" id="UP000472266">
    <property type="component" value="Chromosome 12"/>
</dbReference>
<sequence length="328" mass="34106">MLSAALPGGHLGCGWVGLSTAAILGGAGAGDRHDECGGQRGGAAMMSVAGRSPAQPRPCLTAVRPEAAPEGAITGRAGDRGGSCPCPGAQLWAGGCGWTAGCEASIPPPRHAPRRGVTGHSRSTSTRSLPPQPGSARRRAVTSGSGRTELPSRPACSPSSSAPAGRRVPHRAHRLTPSDDELYQRTRLTVLEPESPNIMFIEGYSNRGFTISGNVVVGPCAVLPRTILQWNVGSYRDISHESLSLFRLLEPRIEILVLGTGDRVERLSPAMLKQMRECGIAVEVQDTPNACATFNFLTSEKRMVAAGLIPPRGTSMGTSGAAALPLPA</sequence>
<reference evidence="11 12" key="1">
    <citation type="submission" date="2019-11" db="EMBL/GenBank/DDBJ databases">
        <title>Strigops habroptila (kakapo) genome, bStrHab1, primary haplotype, v2.</title>
        <authorList>
            <person name="Jarvis E.D."/>
            <person name="Howard J."/>
            <person name="Rhie A."/>
            <person name="Phillippy A."/>
            <person name="Korlach J."/>
            <person name="Digby A."/>
            <person name="Iorns D."/>
            <person name="Eason D."/>
            <person name="Robertson B."/>
            <person name="Raemaekers T."/>
            <person name="Howe K."/>
            <person name="Lewin H."/>
            <person name="Damas J."/>
            <person name="Hastie A."/>
            <person name="Tracey A."/>
            <person name="Chow W."/>
            <person name="Fedrigo O."/>
        </authorList>
    </citation>
    <scope>NUCLEOTIDE SEQUENCE [LARGE SCALE GENOMIC DNA]</scope>
</reference>
<dbReference type="InterPro" id="IPR034095">
    <property type="entry name" value="NDUF3"/>
</dbReference>
<evidence type="ECO:0000256" key="6">
    <source>
        <dbReference type="ARBA" id="ARBA00023128"/>
    </source>
</evidence>
<dbReference type="AlphaFoldDB" id="A0A672UVU3"/>
<dbReference type="Ensembl" id="ENSSHBT00005022789.1">
    <property type="protein sequence ID" value="ENSSHBP00005019073.1"/>
    <property type="gene ID" value="ENSSHBG00005016388.1"/>
</dbReference>
<evidence type="ECO:0000256" key="1">
    <source>
        <dbReference type="ARBA" id="ARBA00004069"/>
    </source>
</evidence>
<evidence type="ECO:0000256" key="2">
    <source>
        <dbReference type="ARBA" id="ARBA00004123"/>
    </source>
</evidence>
<dbReference type="CDD" id="cd05125">
    <property type="entry name" value="Mth938_2P1-like"/>
    <property type="match status" value="1"/>
</dbReference>
<evidence type="ECO:0000256" key="4">
    <source>
        <dbReference type="ARBA" id="ARBA00021776"/>
    </source>
</evidence>
<accession>A0A672UVU3</accession>
<keyword evidence="5" id="KW-0999">Mitochondrion inner membrane</keyword>